<gene>
    <name evidence="1" type="ORF">B4099_0711</name>
</gene>
<dbReference type="EMBL" id="LQYI01000086">
    <property type="protein sequence ID" value="KYC65675.1"/>
    <property type="molecule type" value="Genomic_DNA"/>
</dbReference>
<dbReference type="PATRIC" id="fig|1398.25.peg.278"/>
<proteinExistence type="predicted"/>
<dbReference type="Proteomes" id="UP000075304">
    <property type="component" value="Unassembled WGS sequence"/>
</dbReference>
<comment type="caution">
    <text evidence="1">The sequence shown here is derived from an EMBL/GenBank/DDBJ whole genome shotgun (WGS) entry which is preliminary data.</text>
</comment>
<organism evidence="1 2">
    <name type="scientific">Heyndrickxia coagulans</name>
    <name type="common">Weizmannia coagulans</name>
    <dbReference type="NCBI Taxonomy" id="1398"/>
    <lineage>
        <taxon>Bacteria</taxon>
        <taxon>Bacillati</taxon>
        <taxon>Bacillota</taxon>
        <taxon>Bacilli</taxon>
        <taxon>Bacillales</taxon>
        <taxon>Bacillaceae</taxon>
        <taxon>Heyndrickxia</taxon>
    </lineage>
</organism>
<evidence type="ECO:0000313" key="1">
    <source>
        <dbReference type="EMBL" id="KYC65675.1"/>
    </source>
</evidence>
<dbReference type="AlphaFoldDB" id="A0A150K7Z0"/>
<name>A0A150K7Z0_HEYCO</name>
<protein>
    <submittedName>
        <fullName evidence="1">Uncharacterized protein</fullName>
    </submittedName>
</protein>
<sequence length="53" mass="6273">MERKQARLKTFPKNLDQKIHYAIIKNRNILLVFGVAVPEQIEKMVYRAGFLLE</sequence>
<reference evidence="1 2" key="1">
    <citation type="submission" date="2016-01" db="EMBL/GenBank/DDBJ databases">
        <title>Genome Sequences of Twelve Sporeforming Bacillus Species Isolated from Foods.</title>
        <authorList>
            <person name="Berendsen E.M."/>
            <person name="Wells-Bennik M.H."/>
            <person name="Krawcyk A.O."/>
            <person name="De Jong A."/>
            <person name="Holsappel S."/>
            <person name="Eijlander R.T."/>
            <person name="Kuipers O.P."/>
        </authorList>
    </citation>
    <scope>NUCLEOTIDE SEQUENCE [LARGE SCALE GENOMIC DNA]</scope>
    <source>
        <strain evidence="1 2">B4099</strain>
    </source>
</reference>
<evidence type="ECO:0000313" key="2">
    <source>
        <dbReference type="Proteomes" id="UP000075304"/>
    </source>
</evidence>
<accession>A0A150K7Z0</accession>